<evidence type="ECO:0000256" key="4">
    <source>
        <dbReference type="ARBA" id="ARBA00022692"/>
    </source>
</evidence>
<evidence type="ECO:0000256" key="8">
    <source>
        <dbReference type="SAM" id="MobiDB-lite"/>
    </source>
</evidence>
<feature type="transmembrane region" description="Helical" evidence="7">
    <location>
        <begin position="138"/>
        <end position="159"/>
    </location>
</feature>
<dbReference type="SUPFAM" id="SSF161098">
    <property type="entry name" value="MetI-like"/>
    <property type="match status" value="1"/>
</dbReference>
<dbReference type="EMBL" id="BIFT01000001">
    <property type="protein sequence ID" value="GCE26687.1"/>
    <property type="molecule type" value="Genomic_DNA"/>
</dbReference>
<dbReference type="PANTHER" id="PTHR30193:SF37">
    <property type="entry name" value="INNER MEMBRANE ABC TRANSPORTER PERMEASE PROTEIN YCJO"/>
    <property type="match status" value="1"/>
</dbReference>
<evidence type="ECO:0000256" key="6">
    <source>
        <dbReference type="ARBA" id="ARBA00023136"/>
    </source>
</evidence>
<dbReference type="AlphaFoldDB" id="A0A402B5S5"/>
<dbReference type="PANTHER" id="PTHR30193">
    <property type="entry name" value="ABC TRANSPORTER PERMEASE PROTEIN"/>
    <property type="match status" value="1"/>
</dbReference>
<dbReference type="RefSeq" id="WP_161982069.1">
    <property type="nucleotide sequence ID" value="NZ_BIFT01000001.1"/>
</dbReference>
<feature type="transmembrane region" description="Helical" evidence="7">
    <location>
        <begin position="35"/>
        <end position="60"/>
    </location>
</feature>
<keyword evidence="11" id="KW-1185">Reference proteome</keyword>
<dbReference type="InterPro" id="IPR000515">
    <property type="entry name" value="MetI-like"/>
</dbReference>
<evidence type="ECO:0000256" key="7">
    <source>
        <dbReference type="RuleBase" id="RU363032"/>
    </source>
</evidence>
<evidence type="ECO:0000256" key="2">
    <source>
        <dbReference type="ARBA" id="ARBA00022448"/>
    </source>
</evidence>
<reference evidence="11" key="1">
    <citation type="submission" date="2018-12" db="EMBL/GenBank/DDBJ databases">
        <title>Tengunoibacter tsumagoiensis gen. nov., sp. nov., Dictyobacter kobayashii sp. nov., D. alpinus sp. nov., and D. joshuensis sp. nov. and description of Dictyobacteraceae fam. nov. within the order Ktedonobacterales isolated from Tengu-no-mugimeshi.</title>
        <authorList>
            <person name="Wang C.M."/>
            <person name="Zheng Y."/>
            <person name="Sakai Y."/>
            <person name="Toyoda A."/>
            <person name="Minakuchi Y."/>
            <person name="Abe K."/>
            <person name="Yokota A."/>
            <person name="Yabe S."/>
        </authorList>
    </citation>
    <scope>NUCLEOTIDE SEQUENCE [LARGE SCALE GENOMIC DNA]</scope>
    <source>
        <strain evidence="11">Uno16</strain>
    </source>
</reference>
<evidence type="ECO:0000256" key="5">
    <source>
        <dbReference type="ARBA" id="ARBA00022989"/>
    </source>
</evidence>
<organism evidence="10 11">
    <name type="scientific">Dictyobacter alpinus</name>
    <dbReference type="NCBI Taxonomy" id="2014873"/>
    <lineage>
        <taxon>Bacteria</taxon>
        <taxon>Bacillati</taxon>
        <taxon>Chloroflexota</taxon>
        <taxon>Ktedonobacteria</taxon>
        <taxon>Ktedonobacterales</taxon>
        <taxon>Dictyobacteraceae</taxon>
        <taxon>Dictyobacter</taxon>
    </lineage>
</organism>
<dbReference type="InterPro" id="IPR035906">
    <property type="entry name" value="MetI-like_sf"/>
</dbReference>
<evidence type="ECO:0000313" key="10">
    <source>
        <dbReference type="EMBL" id="GCE26687.1"/>
    </source>
</evidence>
<feature type="transmembrane region" description="Helical" evidence="7">
    <location>
        <begin position="291"/>
        <end position="311"/>
    </location>
</feature>
<dbReference type="PROSITE" id="PS50928">
    <property type="entry name" value="ABC_TM1"/>
    <property type="match status" value="1"/>
</dbReference>
<comment type="subcellular location">
    <subcellularLocation>
        <location evidence="1 7">Cell membrane</location>
        <topology evidence="1 7">Multi-pass membrane protein</topology>
    </subcellularLocation>
</comment>
<dbReference type="GO" id="GO:0005886">
    <property type="term" value="C:plasma membrane"/>
    <property type="evidence" value="ECO:0007669"/>
    <property type="project" value="UniProtKB-SubCell"/>
</dbReference>
<comment type="similarity">
    <text evidence="7">Belongs to the binding-protein-dependent transport system permease family.</text>
</comment>
<keyword evidence="6 7" id="KW-0472">Membrane</keyword>
<dbReference type="InterPro" id="IPR051393">
    <property type="entry name" value="ABC_transporter_permease"/>
</dbReference>
<feature type="transmembrane region" description="Helical" evidence="7">
    <location>
        <begin position="185"/>
        <end position="210"/>
    </location>
</feature>
<name>A0A402B5S5_9CHLR</name>
<feature type="transmembrane region" description="Helical" evidence="7">
    <location>
        <begin position="231"/>
        <end position="256"/>
    </location>
</feature>
<dbReference type="Pfam" id="PF00528">
    <property type="entry name" value="BPD_transp_1"/>
    <property type="match status" value="1"/>
</dbReference>
<comment type="caution">
    <text evidence="10">The sequence shown here is derived from an EMBL/GenBank/DDBJ whole genome shotgun (WGS) entry which is preliminary data.</text>
</comment>
<proteinExistence type="inferred from homology"/>
<feature type="region of interest" description="Disordered" evidence="8">
    <location>
        <begin position="1"/>
        <end position="26"/>
    </location>
</feature>
<evidence type="ECO:0000313" key="11">
    <source>
        <dbReference type="Proteomes" id="UP000287171"/>
    </source>
</evidence>
<dbReference type="Proteomes" id="UP000287171">
    <property type="component" value="Unassembled WGS sequence"/>
</dbReference>
<feature type="domain" description="ABC transmembrane type-1" evidence="9">
    <location>
        <begin position="101"/>
        <end position="312"/>
    </location>
</feature>
<feature type="transmembrane region" description="Helical" evidence="7">
    <location>
        <begin position="104"/>
        <end position="126"/>
    </location>
</feature>
<sequence length="321" mass="35647">MATQPVGPLSTLTEQPGPRLQPGHKAKRKNYSETIAAYLFLAPYLFVLLVFSLIVSIYGIGLSFFRIDLGFSGATFVGFKNYAQLFNQLANPGLSDFWTSMGNILKFTVFVVILQTILALLLALLLHNVKRGRSGFRTMFYVPAVTSSVATSLIFLWLYNSEGVINFLLSLVGIHGPDWLNDVFWALPALMLLNVWSTAAMFMIYFLAALQDLPKDVLEAAEVDGASRFQSFWFITLPLLRPTVFLVVALGTIGAFQMFDQAKFMTNGQPLNSTLTPMLEIYNEAFLNGGFGQAAAMSVVLFTLIFIVTILQRRFIDTGSR</sequence>
<keyword evidence="5 7" id="KW-1133">Transmembrane helix</keyword>
<keyword evidence="2 7" id="KW-0813">Transport</keyword>
<accession>A0A402B5S5</accession>
<evidence type="ECO:0000256" key="3">
    <source>
        <dbReference type="ARBA" id="ARBA00022475"/>
    </source>
</evidence>
<dbReference type="Gene3D" id="1.10.3720.10">
    <property type="entry name" value="MetI-like"/>
    <property type="match status" value="1"/>
</dbReference>
<gene>
    <name evidence="10" type="ORF">KDA_21710</name>
</gene>
<evidence type="ECO:0000256" key="1">
    <source>
        <dbReference type="ARBA" id="ARBA00004651"/>
    </source>
</evidence>
<keyword evidence="4 7" id="KW-0812">Transmembrane</keyword>
<protein>
    <submittedName>
        <fullName evidence="10">Sugar ABC transporter permease</fullName>
    </submittedName>
</protein>
<evidence type="ECO:0000259" key="9">
    <source>
        <dbReference type="PROSITE" id="PS50928"/>
    </source>
</evidence>
<keyword evidence="3" id="KW-1003">Cell membrane</keyword>
<dbReference type="CDD" id="cd06261">
    <property type="entry name" value="TM_PBP2"/>
    <property type="match status" value="1"/>
</dbReference>
<dbReference type="GO" id="GO:0055085">
    <property type="term" value="P:transmembrane transport"/>
    <property type="evidence" value="ECO:0007669"/>
    <property type="project" value="InterPro"/>
</dbReference>